<reference evidence="2" key="1">
    <citation type="journal article" date="2023" name="Science">
        <title>Genome structures resolve the early diversification of teleost fishes.</title>
        <authorList>
            <person name="Parey E."/>
            <person name="Louis A."/>
            <person name="Montfort J."/>
            <person name="Bouchez O."/>
            <person name="Roques C."/>
            <person name="Iampietro C."/>
            <person name="Lluch J."/>
            <person name="Castinel A."/>
            <person name="Donnadieu C."/>
            <person name="Desvignes T."/>
            <person name="Floi Bucao C."/>
            <person name="Jouanno E."/>
            <person name="Wen M."/>
            <person name="Mejri S."/>
            <person name="Dirks R."/>
            <person name="Jansen H."/>
            <person name="Henkel C."/>
            <person name="Chen W.J."/>
            <person name="Zahm M."/>
            <person name="Cabau C."/>
            <person name="Klopp C."/>
            <person name="Thompson A.W."/>
            <person name="Robinson-Rechavi M."/>
            <person name="Braasch I."/>
            <person name="Lecointre G."/>
            <person name="Bobe J."/>
            <person name="Postlethwait J.H."/>
            <person name="Berthelot C."/>
            <person name="Roest Crollius H."/>
            <person name="Guiguen Y."/>
        </authorList>
    </citation>
    <scope>NUCLEOTIDE SEQUENCE</scope>
    <source>
        <strain evidence="2">WJC10195</strain>
    </source>
</reference>
<accession>A0A9Q1GCR7</accession>
<dbReference type="PANTHER" id="PTHR35668">
    <property type="entry name" value="PROTEIN SHORTAGE IN CHIASMATA 1 ORTHOLOG"/>
    <property type="match status" value="1"/>
</dbReference>
<evidence type="ECO:0000313" key="3">
    <source>
        <dbReference type="Proteomes" id="UP001152622"/>
    </source>
</evidence>
<evidence type="ECO:0000313" key="2">
    <source>
        <dbReference type="EMBL" id="KAJ8381145.1"/>
    </source>
</evidence>
<proteinExistence type="predicted"/>
<dbReference type="InterPro" id="IPR057670">
    <property type="entry name" value="SH3_retrovirus"/>
</dbReference>
<protein>
    <recommendedName>
        <fullName evidence="1">Retroviral polymerase SH3-like domain-containing protein</fullName>
    </recommendedName>
</protein>
<comment type="caution">
    <text evidence="2">The sequence shown here is derived from an EMBL/GenBank/DDBJ whole genome shotgun (WGS) entry which is preliminary data.</text>
</comment>
<gene>
    <name evidence="2" type="ORF">SKAU_G00019230</name>
</gene>
<dbReference type="GO" id="GO:0016887">
    <property type="term" value="F:ATP hydrolysis activity"/>
    <property type="evidence" value="ECO:0007669"/>
    <property type="project" value="InterPro"/>
</dbReference>
<keyword evidence="3" id="KW-1185">Reference proteome</keyword>
<dbReference type="GO" id="GO:0000712">
    <property type="term" value="P:resolution of meiotic recombination intermediates"/>
    <property type="evidence" value="ECO:0007669"/>
    <property type="project" value="InterPro"/>
</dbReference>
<dbReference type="Pfam" id="PF25597">
    <property type="entry name" value="SH3_retrovirus"/>
    <property type="match status" value="1"/>
</dbReference>
<evidence type="ECO:0000259" key="1">
    <source>
        <dbReference type="Pfam" id="PF25597"/>
    </source>
</evidence>
<feature type="domain" description="Retroviral polymerase SH3-like" evidence="1">
    <location>
        <begin position="224"/>
        <end position="274"/>
    </location>
</feature>
<dbReference type="GO" id="GO:0000794">
    <property type="term" value="C:condensed nuclear chromosome"/>
    <property type="evidence" value="ECO:0007669"/>
    <property type="project" value="InterPro"/>
</dbReference>
<name>A0A9Q1GCR7_SYNKA</name>
<dbReference type="PANTHER" id="PTHR35668:SF1">
    <property type="entry name" value="PROTEIN SHORTAGE IN CHIASMATA 1 ORTHOLOG"/>
    <property type="match status" value="1"/>
</dbReference>
<dbReference type="EMBL" id="JAINUF010000001">
    <property type="protein sequence ID" value="KAJ8381145.1"/>
    <property type="molecule type" value="Genomic_DNA"/>
</dbReference>
<dbReference type="Pfam" id="PF17825">
    <property type="entry name" value="DUF5587"/>
    <property type="match status" value="1"/>
</dbReference>
<dbReference type="Proteomes" id="UP001152622">
    <property type="component" value="Chromosome 1"/>
</dbReference>
<dbReference type="InterPro" id="IPR039991">
    <property type="entry name" value="SHOC1"/>
</dbReference>
<dbReference type="GO" id="GO:0003697">
    <property type="term" value="F:single-stranded DNA binding"/>
    <property type="evidence" value="ECO:0007669"/>
    <property type="project" value="TreeGrafter"/>
</dbReference>
<dbReference type="OrthoDB" id="9909657at2759"/>
<dbReference type="AlphaFoldDB" id="A0A9Q1GCR7"/>
<sequence>MEELAMERSSESFVLRMTALSLQYSCCWVLFYCSEGQGSGYSFNSEVFNNLVLIFSSFVLFGLKSEDLDFKEENCLTLFPSVNPLVAQLMLRRAPSLHWLLGATLSELKELLPEIPHKVMKLSGNLFSVGAAARKGNTVQFKKSRCYIRGKDGTLQGMGTQRSDGLYQLDVEGSSSVCHGASSASVAASLWHQRLGHTTKLKELKDLVDFSAEKEVSFCEGCVEDIERRKLDKKAVKLRFMGYANNAKGYCLFDEEKRRILIRRDVIFNESDFEHLVCKLKKSIYGLKQSPRCWSS</sequence>
<organism evidence="2 3">
    <name type="scientific">Synaphobranchus kaupii</name>
    <name type="common">Kaup's arrowtooth eel</name>
    <dbReference type="NCBI Taxonomy" id="118154"/>
    <lineage>
        <taxon>Eukaryota</taxon>
        <taxon>Metazoa</taxon>
        <taxon>Chordata</taxon>
        <taxon>Craniata</taxon>
        <taxon>Vertebrata</taxon>
        <taxon>Euteleostomi</taxon>
        <taxon>Actinopterygii</taxon>
        <taxon>Neopterygii</taxon>
        <taxon>Teleostei</taxon>
        <taxon>Anguilliformes</taxon>
        <taxon>Synaphobranchidae</taxon>
        <taxon>Synaphobranchus</taxon>
    </lineage>
</organism>